<evidence type="ECO:0000256" key="2">
    <source>
        <dbReference type="ARBA" id="ARBA00022741"/>
    </source>
</evidence>
<gene>
    <name evidence="12" type="ORF">QBZ16_000442</name>
</gene>
<dbReference type="CDD" id="cd18787">
    <property type="entry name" value="SF2_C_DEAD"/>
    <property type="match status" value="1"/>
</dbReference>
<evidence type="ECO:0000259" key="10">
    <source>
        <dbReference type="PROSITE" id="PS51192"/>
    </source>
</evidence>
<feature type="region of interest" description="Disordered" evidence="9">
    <location>
        <begin position="302"/>
        <end position="336"/>
    </location>
</feature>
<feature type="compositionally biased region" description="Low complexity" evidence="9">
    <location>
        <begin position="450"/>
        <end position="482"/>
    </location>
</feature>
<dbReference type="PANTHER" id="PTHR47959">
    <property type="entry name" value="ATP-DEPENDENT RNA HELICASE RHLE-RELATED"/>
    <property type="match status" value="1"/>
</dbReference>
<dbReference type="Proteomes" id="UP001255856">
    <property type="component" value="Unassembled WGS sequence"/>
</dbReference>
<proteinExistence type="inferred from homology"/>
<evidence type="ECO:0000256" key="6">
    <source>
        <dbReference type="ARBA" id="ARBA00022884"/>
    </source>
</evidence>
<evidence type="ECO:0000256" key="4">
    <source>
        <dbReference type="ARBA" id="ARBA00022806"/>
    </source>
</evidence>
<evidence type="ECO:0000313" key="13">
    <source>
        <dbReference type="Proteomes" id="UP001255856"/>
    </source>
</evidence>
<dbReference type="PROSITE" id="PS51194">
    <property type="entry name" value="HELICASE_CTER"/>
    <property type="match status" value="1"/>
</dbReference>
<dbReference type="InterPro" id="IPR011545">
    <property type="entry name" value="DEAD/DEAH_box_helicase_dom"/>
</dbReference>
<organism evidence="12 13">
    <name type="scientific">Prototheca wickerhamii</name>
    <dbReference type="NCBI Taxonomy" id="3111"/>
    <lineage>
        <taxon>Eukaryota</taxon>
        <taxon>Viridiplantae</taxon>
        <taxon>Chlorophyta</taxon>
        <taxon>core chlorophytes</taxon>
        <taxon>Trebouxiophyceae</taxon>
        <taxon>Chlorellales</taxon>
        <taxon>Chlorellaceae</taxon>
        <taxon>Prototheca</taxon>
    </lineage>
</organism>
<dbReference type="InterPro" id="IPR014001">
    <property type="entry name" value="Helicase_ATP-bd"/>
</dbReference>
<evidence type="ECO:0000256" key="5">
    <source>
        <dbReference type="ARBA" id="ARBA00022840"/>
    </source>
</evidence>
<feature type="domain" description="Helicase ATP-binding" evidence="10">
    <location>
        <begin position="13"/>
        <end position="174"/>
    </location>
</feature>
<feature type="region of interest" description="Disordered" evidence="9">
    <location>
        <begin position="608"/>
        <end position="647"/>
    </location>
</feature>
<keyword evidence="13" id="KW-1185">Reference proteome</keyword>
<sequence length="647" mass="69394">MSFADLGLDPRLLRALHNGHDVVARAHTGSGKTLAYLLPALHRILSAPAMAAWQAVVLVPTRELCSQVQAEGARLAAASGESALRVTALAGDGLPRSAVAHAGHLVVATPAKLAQALNTGALPAATLGERLLTLVLDEADLLLAYGYEDDIRAIAPHVPRSCQCLLLSATTSEELVLHNPREVDVLRAGPGAGALGGGVAERVAHYRLELRAAAVALFDDTLERLVVTMALLRYGLVDKRVLIFVNSVESAFKLRLFLEAFGIRAAMAHGEQPLNSRYHTLQQFNAGLYDYLIATDDVHAGDRKRRRGGEEEGEGAAPEAEAGKGKKKGKRGRNDEEFGVTRGIDFKGVRTVINFEMPLGERGYVHRLGRTGRAGEAGVGISLIGAQDKALAARIERVLSGKPVEEEKVEEEEEKSVAAEPAASGEEAGEGAEKVDVTEEAEEAEKVDASDATEATEAAEAAEAAPSAQPTSAQAPGAATPAPAQPPPAPTTFEFFKEYEALTKPALDALRYRASDVARSITRAFSAFFEEHPNDFRLLKHDRALTSTKAVSAAHLKHLPAYLRDPSLGGKSFVGNAGKGSLPAKKKRKLAKKLDPIKNIAFMQSNAPTDIELKAEAKGRKERRKRERKEAQIVPKQNVRKNKPRKR</sequence>
<dbReference type="SMART" id="SM00490">
    <property type="entry name" value="HELICc"/>
    <property type="match status" value="1"/>
</dbReference>
<evidence type="ECO:0000259" key="11">
    <source>
        <dbReference type="PROSITE" id="PS51194"/>
    </source>
</evidence>
<keyword evidence="2" id="KW-0547">Nucleotide-binding</keyword>
<evidence type="ECO:0000313" key="12">
    <source>
        <dbReference type="EMBL" id="KAK2080588.1"/>
    </source>
</evidence>
<keyword evidence="5" id="KW-0067">ATP-binding</keyword>
<comment type="catalytic activity">
    <reaction evidence="8">
        <text>ATP + H2O = ADP + phosphate + H(+)</text>
        <dbReference type="Rhea" id="RHEA:13065"/>
        <dbReference type="ChEBI" id="CHEBI:15377"/>
        <dbReference type="ChEBI" id="CHEBI:15378"/>
        <dbReference type="ChEBI" id="CHEBI:30616"/>
        <dbReference type="ChEBI" id="CHEBI:43474"/>
        <dbReference type="ChEBI" id="CHEBI:456216"/>
        <dbReference type="EC" id="3.6.4.13"/>
    </reaction>
</comment>
<dbReference type="InterPro" id="IPR001650">
    <property type="entry name" value="Helicase_C-like"/>
</dbReference>
<evidence type="ECO:0000256" key="7">
    <source>
        <dbReference type="ARBA" id="ARBA00038041"/>
    </source>
</evidence>
<evidence type="ECO:0000256" key="9">
    <source>
        <dbReference type="SAM" id="MobiDB-lite"/>
    </source>
</evidence>
<keyword evidence="4" id="KW-0347">Helicase</keyword>
<dbReference type="SUPFAM" id="SSF52540">
    <property type="entry name" value="P-loop containing nucleoside triphosphate hydrolases"/>
    <property type="match status" value="1"/>
</dbReference>
<evidence type="ECO:0000256" key="3">
    <source>
        <dbReference type="ARBA" id="ARBA00022801"/>
    </source>
</evidence>
<evidence type="ECO:0000256" key="8">
    <source>
        <dbReference type="ARBA" id="ARBA00047984"/>
    </source>
</evidence>
<dbReference type="GO" id="GO:0005524">
    <property type="term" value="F:ATP binding"/>
    <property type="evidence" value="ECO:0007669"/>
    <property type="project" value="UniProtKB-KW"/>
</dbReference>
<reference evidence="12" key="1">
    <citation type="submission" date="2021-01" db="EMBL/GenBank/DDBJ databases">
        <authorList>
            <person name="Eckstrom K.M.E."/>
        </authorList>
    </citation>
    <scope>NUCLEOTIDE SEQUENCE</scope>
    <source>
        <strain evidence="12">UVCC 0001</strain>
    </source>
</reference>
<dbReference type="GO" id="GO:0016787">
    <property type="term" value="F:hydrolase activity"/>
    <property type="evidence" value="ECO:0007669"/>
    <property type="project" value="UniProtKB-KW"/>
</dbReference>
<feature type="region of interest" description="Disordered" evidence="9">
    <location>
        <begin position="404"/>
        <end position="491"/>
    </location>
</feature>
<dbReference type="Gene3D" id="3.40.50.300">
    <property type="entry name" value="P-loop containing nucleotide triphosphate hydrolases"/>
    <property type="match status" value="2"/>
</dbReference>
<dbReference type="InterPro" id="IPR027417">
    <property type="entry name" value="P-loop_NTPase"/>
</dbReference>
<accession>A0AAD9ILK2</accession>
<dbReference type="AlphaFoldDB" id="A0AAD9ILK2"/>
<dbReference type="EMBL" id="JASFZW010000001">
    <property type="protein sequence ID" value="KAK2080588.1"/>
    <property type="molecule type" value="Genomic_DNA"/>
</dbReference>
<feature type="compositionally biased region" description="Basic residues" evidence="9">
    <location>
        <begin position="638"/>
        <end position="647"/>
    </location>
</feature>
<dbReference type="GO" id="GO:0003723">
    <property type="term" value="F:RNA binding"/>
    <property type="evidence" value="ECO:0007669"/>
    <property type="project" value="UniProtKB-KW"/>
</dbReference>
<dbReference type="PANTHER" id="PTHR47959:SF21">
    <property type="entry name" value="DEAD-BOX HELICASE 56"/>
    <property type="match status" value="1"/>
</dbReference>
<dbReference type="Pfam" id="PF00270">
    <property type="entry name" value="DEAD"/>
    <property type="match status" value="1"/>
</dbReference>
<dbReference type="GO" id="GO:0005829">
    <property type="term" value="C:cytosol"/>
    <property type="evidence" value="ECO:0007669"/>
    <property type="project" value="TreeGrafter"/>
</dbReference>
<dbReference type="GO" id="GO:0003724">
    <property type="term" value="F:RNA helicase activity"/>
    <property type="evidence" value="ECO:0007669"/>
    <property type="project" value="UniProtKB-EC"/>
</dbReference>
<comment type="caution">
    <text evidence="12">The sequence shown here is derived from an EMBL/GenBank/DDBJ whole genome shotgun (WGS) entry which is preliminary data.</text>
</comment>
<keyword evidence="3" id="KW-0378">Hydrolase</keyword>
<keyword evidence="6" id="KW-0694">RNA-binding</keyword>
<name>A0AAD9ILK2_PROWI</name>
<evidence type="ECO:0000256" key="1">
    <source>
        <dbReference type="ARBA" id="ARBA00012552"/>
    </source>
</evidence>
<dbReference type="EC" id="3.6.4.13" evidence="1"/>
<dbReference type="PROSITE" id="PS51192">
    <property type="entry name" value="HELICASE_ATP_BIND_1"/>
    <property type="match status" value="1"/>
</dbReference>
<dbReference type="Pfam" id="PF00271">
    <property type="entry name" value="Helicase_C"/>
    <property type="match status" value="2"/>
</dbReference>
<protein>
    <recommendedName>
        <fullName evidence="1">RNA helicase</fullName>
        <ecNumber evidence="1">3.6.4.13</ecNumber>
    </recommendedName>
</protein>
<feature type="domain" description="Helicase C-terminal" evidence="11">
    <location>
        <begin position="230"/>
        <end position="415"/>
    </location>
</feature>
<dbReference type="InterPro" id="IPR050079">
    <property type="entry name" value="DEAD_box_RNA_helicase"/>
</dbReference>
<comment type="similarity">
    <text evidence="7">Belongs to the DEAD box helicase family. DDX56/DBP9 subfamily.</text>
</comment>
<dbReference type="SMART" id="SM00487">
    <property type="entry name" value="DEXDc"/>
    <property type="match status" value="1"/>
</dbReference>